<evidence type="ECO:0000256" key="1">
    <source>
        <dbReference type="SAM" id="MobiDB-lite"/>
    </source>
</evidence>
<keyword evidence="3" id="KW-1185">Reference proteome</keyword>
<protein>
    <submittedName>
        <fullName evidence="2">Uncharacterized protein</fullName>
    </submittedName>
</protein>
<reference evidence="2 3" key="1">
    <citation type="journal article" date="2021" name="BMC Biol.">
        <title>Horizontally acquired antibacterial genes associated with adaptive radiation of ladybird beetles.</title>
        <authorList>
            <person name="Li H.S."/>
            <person name="Tang X.F."/>
            <person name="Huang Y.H."/>
            <person name="Xu Z.Y."/>
            <person name="Chen M.L."/>
            <person name="Du X.Y."/>
            <person name="Qiu B.Y."/>
            <person name="Chen P.T."/>
            <person name="Zhang W."/>
            <person name="Slipinski A."/>
            <person name="Escalona H.E."/>
            <person name="Waterhouse R.M."/>
            <person name="Zwick A."/>
            <person name="Pang H."/>
        </authorList>
    </citation>
    <scope>NUCLEOTIDE SEQUENCE [LARGE SCALE GENOMIC DNA]</scope>
    <source>
        <strain evidence="2">SYSU2018</strain>
    </source>
</reference>
<name>A0ABD2NU79_9CUCU</name>
<evidence type="ECO:0000313" key="2">
    <source>
        <dbReference type="EMBL" id="KAL3282107.1"/>
    </source>
</evidence>
<accession>A0ABD2NU79</accession>
<feature type="compositionally biased region" description="Basic residues" evidence="1">
    <location>
        <begin position="115"/>
        <end position="124"/>
    </location>
</feature>
<organism evidence="2 3">
    <name type="scientific">Cryptolaemus montrouzieri</name>
    <dbReference type="NCBI Taxonomy" id="559131"/>
    <lineage>
        <taxon>Eukaryota</taxon>
        <taxon>Metazoa</taxon>
        <taxon>Ecdysozoa</taxon>
        <taxon>Arthropoda</taxon>
        <taxon>Hexapoda</taxon>
        <taxon>Insecta</taxon>
        <taxon>Pterygota</taxon>
        <taxon>Neoptera</taxon>
        <taxon>Endopterygota</taxon>
        <taxon>Coleoptera</taxon>
        <taxon>Polyphaga</taxon>
        <taxon>Cucujiformia</taxon>
        <taxon>Coccinelloidea</taxon>
        <taxon>Coccinellidae</taxon>
        <taxon>Scymninae</taxon>
        <taxon>Scymnini</taxon>
        <taxon>Cryptolaemus</taxon>
    </lineage>
</organism>
<dbReference type="Proteomes" id="UP001516400">
    <property type="component" value="Unassembled WGS sequence"/>
</dbReference>
<dbReference type="AlphaFoldDB" id="A0ABD2NU79"/>
<gene>
    <name evidence="2" type="ORF">HHI36_005305</name>
</gene>
<sequence length="213" mass="24218">MERLVHKTLDSLRIHKSTLHKVRIKHDLLKENTNLKNENDVLRKIDFNREERFKLLEFKIGVLEDRVVETKRTDADMTLYPKNRLNRRRNLSSWRNRDSTHLTTQNNIPADFRNKKDKHERHHFSSASAPSTCLSLETSSDKGSEAGEGESPALLGSVTAALTTPASSPSSTRAWLYLGRAPQGTTSEKIISFMKGEFPDETSYLVPQGRGNC</sequence>
<evidence type="ECO:0000313" key="3">
    <source>
        <dbReference type="Proteomes" id="UP001516400"/>
    </source>
</evidence>
<feature type="region of interest" description="Disordered" evidence="1">
    <location>
        <begin position="90"/>
        <end position="151"/>
    </location>
</feature>
<proteinExistence type="predicted"/>
<feature type="compositionally biased region" description="Polar residues" evidence="1">
    <location>
        <begin position="125"/>
        <end position="138"/>
    </location>
</feature>
<comment type="caution">
    <text evidence="2">The sequence shown here is derived from an EMBL/GenBank/DDBJ whole genome shotgun (WGS) entry which is preliminary data.</text>
</comment>
<dbReference type="EMBL" id="JABFTP020000144">
    <property type="protein sequence ID" value="KAL3282107.1"/>
    <property type="molecule type" value="Genomic_DNA"/>
</dbReference>